<evidence type="ECO:0000256" key="1">
    <source>
        <dbReference type="SAM" id="MobiDB-lite"/>
    </source>
</evidence>
<dbReference type="InterPro" id="IPR009071">
    <property type="entry name" value="HMG_box_dom"/>
</dbReference>
<dbReference type="Pfam" id="PF10263">
    <property type="entry name" value="SprT-like"/>
    <property type="match status" value="1"/>
</dbReference>
<gene>
    <name evidence="3" type="ORF">ONE63_006619</name>
</gene>
<dbReference type="Proteomes" id="UP001075354">
    <property type="component" value="Chromosome 3"/>
</dbReference>
<dbReference type="Gene3D" id="1.10.30.10">
    <property type="entry name" value="High mobility group box domain"/>
    <property type="match status" value="1"/>
</dbReference>
<dbReference type="InterPro" id="IPR006640">
    <property type="entry name" value="SprT-like_domain"/>
</dbReference>
<dbReference type="SMART" id="SM00731">
    <property type="entry name" value="SprT"/>
    <property type="match status" value="1"/>
</dbReference>
<reference evidence="3" key="1">
    <citation type="submission" date="2022-12" db="EMBL/GenBank/DDBJ databases">
        <title>Chromosome-level genome assembly of the bean flower thrips Megalurothrips usitatus.</title>
        <authorList>
            <person name="Ma L."/>
            <person name="Liu Q."/>
            <person name="Li H."/>
            <person name="Cai W."/>
        </authorList>
    </citation>
    <scope>NUCLEOTIDE SEQUENCE</scope>
    <source>
        <strain evidence="3">Cailab_2022a</strain>
    </source>
</reference>
<dbReference type="PANTHER" id="PTHR23099:SF0">
    <property type="entry name" value="GERM CELL NUCLEAR ACIDIC PROTEIN"/>
    <property type="match status" value="1"/>
</dbReference>
<evidence type="ECO:0000313" key="4">
    <source>
        <dbReference type="Proteomes" id="UP001075354"/>
    </source>
</evidence>
<feature type="compositionally biased region" description="Low complexity" evidence="1">
    <location>
        <begin position="193"/>
        <end position="204"/>
    </location>
</feature>
<dbReference type="SUPFAM" id="SSF47095">
    <property type="entry name" value="HMG-box"/>
    <property type="match status" value="1"/>
</dbReference>
<name>A0AAV7XWI5_9NEOP</name>
<feature type="domain" description="SprT-like" evidence="2">
    <location>
        <begin position="310"/>
        <end position="469"/>
    </location>
</feature>
<feature type="compositionally biased region" description="Basic and acidic residues" evidence="1">
    <location>
        <begin position="165"/>
        <end position="181"/>
    </location>
</feature>
<evidence type="ECO:0000313" key="3">
    <source>
        <dbReference type="EMBL" id="KAJ1529887.1"/>
    </source>
</evidence>
<accession>A0AAV7XWI5</accession>
<keyword evidence="4" id="KW-1185">Reference proteome</keyword>
<proteinExistence type="predicted"/>
<dbReference type="AlphaFoldDB" id="A0AAV7XWI5"/>
<dbReference type="GO" id="GO:0005634">
    <property type="term" value="C:nucleus"/>
    <property type="evidence" value="ECO:0007669"/>
    <property type="project" value="TreeGrafter"/>
</dbReference>
<protein>
    <recommendedName>
        <fullName evidence="2">SprT-like domain-containing protein</fullName>
    </recommendedName>
</protein>
<dbReference type="PANTHER" id="PTHR23099">
    <property type="entry name" value="TRANSCRIPTIONAL REGULATOR"/>
    <property type="match status" value="1"/>
</dbReference>
<feature type="compositionally biased region" description="Basic residues" evidence="1">
    <location>
        <begin position="182"/>
        <end position="191"/>
    </location>
</feature>
<dbReference type="Pfam" id="PF00505">
    <property type="entry name" value="HMG_box"/>
    <property type="match status" value="1"/>
</dbReference>
<dbReference type="InterPro" id="IPR036910">
    <property type="entry name" value="HMG_box_dom_sf"/>
</dbReference>
<dbReference type="InterPro" id="IPR035240">
    <property type="entry name" value="SprT_Zn_ribbon"/>
</dbReference>
<sequence length="530" mass="59617">MNFRLSIVRRSSFGSESDDNFNALMDSMRKKRESRKMRLSPKDDSFINDSFIDDCASDVAESPSFNIYHSDITKSIRAEVKSVKKSVKKKQFFRRLYDSDKGSDDESGESPVGRREESSKTKFVKRMQLYASDTEGSDDQSDPKSAGVQGSLRIPSTYPDSEDSTSERLDSASKTPSDHSGKAVKPRRNLKGSRTLSSSNSGSEKSVEPQTRRWRKNVYNGDSSSSTSSDVSAGPPKVVQKKDLPRQTKGSSTADLKAISKKIAVLKSPHTPRSPIRTFLSSLSGPTRDPSLRDHPEATPYKGNFKAKKEELTKRLYKLFNREVFERRLPEDMMLEWNARLVRTAGMCYCKLSRKGGVTTRTAKIALSTKVITSPDRLRDTLIHEMCHAAVWLLNNISGGHGPFWKAWAAKAMKRFPELPPIERCHTYKIETKFTYKCTKCGYSFGRHSKSLDLNRKRCGYCYGTFEVFLTSKGEGSLQNAPKTPKAPSAFALFVKENYGLLKKENGNLKHGDIMKKLGEKFTSMKVQQS</sequence>
<feature type="region of interest" description="Disordered" evidence="1">
    <location>
        <begin position="98"/>
        <end position="302"/>
    </location>
</feature>
<dbReference type="EMBL" id="JAPTSV010000003">
    <property type="protein sequence ID" value="KAJ1529887.1"/>
    <property type="molecule type" value="Genomic_DNA"/>
</dbReference>
<dbReference type="GO" id="GO:0006974">
    <property type="term" value="P:DNA damage response"/>
    <property type="evidence" value="ECO:0007669"/>
    <property type="project" value="UniProtKB-ARBA"/>
</dbReference>
<evidence type="ECO:0000259" key="2">
    <source>
        <dbReference type="SMART" id="SM00731"/>
    </source>
</evidence>
<comment type="caution">
    <text evidence="3">The sequence shown here is derived from an EMBL/GenBank/DDBJ whole genome shotgun (WGS) entry which is preliminary data.</text>
</comment>
<dbReference type="Pfam" id="PF17283">
    <property type="entry name" value="Zn_ribbon_SprT"/>
    <property type="match status" value="1"/>
</dbReference>
<feature type="compositionally biased region" description="Low complexity" evidence="1">
    <location>
        <begin position="222"/>
        <end position="232"/>
    </location>
</feature>
<organism evidence="3 4">
    <name type="scientific">Megalurothrips usitatus</name>
    <name type="common">bean blossom thrips</name>
    <dbReference type="NCBI Taxonomy" id="439358"/>
    <lineage>
        <taxon>Eukaryota</taxon>
        <taxon>Metazoa</taxon>
        <taxon>Ecdysozoa</taxon>
        <taxon>Arthropoda</taxon>
        <taxon>Hexapoda</taxon>
        <taxon>Insecta</taxon>
        <taxon>Pterygota</taxon>
        <taxon>Neoptera</taxon>
        <taxon>Paraneoptera</taxon>
        <taxon>Thysanoptera</taxon>
        <taxon>Terebrantia</taxon>
        <taxon>Thripoidea</taxon>
        <taxon>Thripidae</taxon>
        <taxon>Megalurothrips</taxon>
    </lineage>
</organism>